<proteinExistence type="predicted"/>
<keyword evidence="1" id="KW-0472">Membrane</keyword>
<sequence length="165" mass="18660">MTSLHIRILLFFGMSGCLFFLYFFSKTTNSRCYQTSCCGMTFGAGHVLSPLIFHLMTIHFALLLHLTLCFLVASIDILIPLHLDLFTSPSHSPTFFYFASPSHSPPFFFTSLLLRCSFAVYTVEGIVSWGQALLKGKREGSSQLSEHIPKAKNEKLAFYMRDVEL</sequence>
<keyword evidence="3" id="KW-1185">Reference proteome</keyword>
<feature type="transmembrane region" description="Helical" evidence="1">
    <location>
        <begin position="107"/>
        <end position="129"/>
    </location>
</feature>
<dbReference type="Proteomes" id="UP000240760">
    <property type="component" value="Unassembled WGS sequence"/>
</dbReference>
<evidence type="ECO:0000313" key="2">
    <source>
        <dbReference type="EMBL" id="PTB74228.1"/>
    </source>
</evidence>
<protein>
    <submittedName>
        <fullName evidence="2">Uncharacterized protein</fullName>
    </submittedName>
</protein>
<feature type="transmembrane region" description="Helical" evidence="1">
    <location>
        <begin position="6"/>
        <end position="24"/>
    </location>
</feature>
<evidence type="ECO:0000313" key="3">
    <source>
        <dbReference type="Proteomes" id="UP000240760"/>
    </source>
</evidence>
<keyword evidence="1" id="KW-1133">Transmembrane helix</keyword>
<gene>
    <name evidence="2" type="ORF">M440DRAFT_1042174</name>
</gene>
<keyword evidence="1" id="KW-0812">Transmembrane</keyword>
<evidence type="ECO:0000256" key="1">
    <source>
        <dbReference type="SAM" id="Phobius"/>
    </source>
</evidence>
<accession>A0A2T4BY31</accession>
<organism evidence="2 3">
    <name type="scientific">Trichoderma longibrachiatum ATCC 18648</name>
    <dbReference type="NCBI Taxonomy" id="983965"/>
    <lineage>
        <taxon>Eukaryota</taxon>
        <taxon>Fungi</taxon>
        <taxon>Dikarya</taxon>
        <taxon>Ascomycota</taxon>
        <taxon>Pezizomycotina</taxon>
        <taxon>Sordariomycetes</taxon>
        <taxon>Hypocreomycetidae</taxon>
        <taxon>Hypocreales</taxon>
        <taxon>Hypocreaceae</taxon>
        <taxon>Trichoderma</taxon>
    </lineage>
</organism>
<dbReference type="AlphaFoldDB" id="A0A2T4BY31"/>
<reference evidence="2 3" key="1">
    <citation type="submission" date="2016-07" db="EMBL/GenBank/DDBJ databases">
        <title>Multiple horizontal gene transfer events from other fungi enriched the ability of initially mycotrophic Trichoderma (Ascomycota) to feed on dead plant biomass.</title>
        <authorList>
            <consortium name="DOE Joint Genome Institute"/>
            <person name="Aerts A."/>
            <person name="Atanasova L."/>
            <person name="Chenthamara K."/>
            <person name="Zhang J."/>
            <person name="Grujic M."/>
            <person name="Henrissat B."/>
            <person name="Kuo A."/>
            <person name="Salamov A."/>
            <person name="Lipzen A."/>
            <person name="Labutti K."/>
            <person name="Barry K."/>
            <person name="Miao Y."/>
            <person name="Rahimi M.J."/>
            <person name="Shen Q."/>
            <person name="Grigoriev I.V."/>
            <person name="Kubicek C.P."/>
            <person name="Druzhinina I.S."/>
        </authorList>
    </citation>
    <scope>NUCLEOTIDE SEQUENCE [LARGE SCALE GENOMIC DNA]</scope>
    <source>
        <strain evidence="2 3">ATCC 18648</strain>
    </source>
</reference>
<dbReference type="EMBL" id="KZ679136">
    <property type="protein sequence ID" value="PTB74228.1"/>
    <property type="molecule type" value="Genomic_DNA"/>
</dbReference>
<feature type="transmembrane region" description="Helical" evidence="1">
    <location>
        <begin position="60"/>
        <end position="83"/>
    </location>
</feature>
<name>A0A2T4BY31_TRILO</name>